<evidence type="ECO:0008006" key="4">
    <source>
        <dbReference type="Google" id="ProtNLM"/>
    </source>
</evidence>
<evidence type="ECO:0000313" key="2">
    <source>
        <dbReference type="EMBL" id="REL27942.1"/>
    </source>
</evidence>
<evidence type="ECO:0000256" key="1">
    <source>
        <dbReference type="SAM" id="SignalP"/>
    </source>
</evidence>
<comment type="caution">
    <text evidence="2">The sequence shown here is derived from an EMBL/GenBank/DDBJ whole genome shotgun (WGS) entry which is preliminary data.</text>
</comment>
<protein>
    <recommendedName>
        <fullName evidence="4">6-bladed beta-propeller</fullName>
    </recommendedName>
</protein>
<dbReference type="AlphaFoldDB" id="A0A3E0TVJ2"/>
<proteinExistence type="predicted"/>
<reference evidence="2 3" key="1">
    <citation type="submission" date="2018-08" db="EMBL/GenBank/DDBJ databases">
        <title>Thalassotalea euphylliae genome.</title>
        <authorList>
            <person name="Summers S."/>
            <person name="Rice S.A."/>
            <person name="Freckelton M.L."/>
            <person name="Nedved B.T."/>
            <person name="Hadfield M.G."/>
        </authorList>
    </citation>
    <scope>NUCLEOTIDE SEQUENCE [LARGE SCALE GENOMIC DNA]</scope>
    <source>
        <strain evidence="2 3">H1</strain>
    </source>
</reference>
<dbReference type="SUPFAM" id="SSF63825">
    <property type="entry name" value="YWTD domain"/>
    <property type="match status" value="1"/>
</dbReference>
<dbReference type="RefSeq" id="WP_116009006.1">
    <property type="nucleotide sequence ID" value="NZ_QUOU01000001.1"/>
</dbReference>
<dbReference type="OrthoDB" id="237405at2"/>
<feature type="chain" id="PRO_5017706275" description="6-bladed beta-propeller" evidence="1">
    <location>
        <begin position="24"/>
        <end position="403"/>
    </location>
</feature>
<dbReference type="EMBL" id="QUOU01000001">
    <property type="protein sequence ID" value="REL27942.1"/>
    <property type="molecule type" value="Genomic_DNA"/>
</dbReference>
<keyword evidence="1" id="KW-0732">Signal</keyword>
<sequence>MKYHLFVLMLALFVAGGHQLSHAKGTGDLKLLSAGALAFGDDNVLFVGDSKGAAVHAFQLGENDITRQVDVDYGIGANFEGRALIPHVDKKLAAFLNTQAEHISINDLIVHPSSGQIFMSVSRGRGPNAQPVIVKVNQNHFELLELDAIPHTSLAVENPPNEKAKLQFGQLQRTLTITDISYWKGEIFVAGISNEEFSSTLRRAKYPFTERFANTRVEIWHAVHAQFENRAPIMSQLIREIDGKDYLIASYTCTPLVRIPLEDIKPNAKIRGAMIGELGYGSTPLDMITFNHAFDKQDYLLVTHNQRNGTRIALKDIAKAELMPVNSPSNYGPAGIKQVSVPVTGMMQTAKLNDSWAIVLRKHPEELARLDLRSMPLPLYFDRPEHIVEMNWPLYKREKKAKH</sequence>
<accession>A0A3E0TVJ2</accession>
<feature type="signal peptide" evidence="1">
    <location>
        <begin position="1"/>
        <end position="23"/>
    </location>
</feature>
<dbReference type="Proteomes" id="UP000256478">
    <property type="component" value="Unassembled WGS sequence"/>
</dbReference>
<gene>
    <name evidence="2" type="ORF">DXX93_16150</name>
</gene>
<evidence type="ECO:0000313" key="3">
    <source>
        <dbReference type="Proteomes" id="UP000256478"/>
    </source>
</evidence>
<name>A0A3E0TVJ2_9GAMM</name>
<organism evidence="2 3">
    <name type="scientific">Thalassotalea euphylliae</name>
    <dbReference type="NCBI Taxonomy" id="1655234"/>
    <lineage>
        <taxon>Bacteria</taxon>
        <taxon>Pseudomonadati</taxon>
        <taxon>Pseudomonadota</taxon>
        <taxon>Gammaproteobacteria</taxon>
        <taxon>Alteromonadales</taxon>
        <taxon>Colwelliaceae</taxon>
        <taxon>Thalassotalea</taxon>
    </lineage>
</organism>